<keyword evidence="1" id="KW-0805">Transcription regulation</keyword>
<dbReference type="SMART" id="SM00345">
    <property type="entry name" value="HTH_GNTR"/>
    <property type="match status" value="1"/>
</dbReference>
<dbReference type="HOGENOM" id="CLU_017584_10_0_9"/>
<dbReference type="Pfam" id="PF00392">
    <property type="entry name" value="GntR"/>
    <property type="match status" value="1"/>
</dbReference>
<dbReference type="PROSITE" id="PS50949">
    <property type="entry name" value="HTH_GNTR"/>
    <property type="match status" value="1"/>
</dbReference>
<evidence type="ECO:0000256" key="3">
    <source>
        <dbReference type="ARBA" id="ARBA00023163"/>
    </source>
</evidence>
<evidence type="ECO:0000313" key="5">
    <source>
        <dbReference type="Proteomes" id="UP000033682"/>
    </source>
</evidence>
<keyword evidence="5" id="KW-1185">Reference proteome</keyword>
<dbReference type="InterPro" id="IPR036390">
    <property type="entry name" value="WH_DNA-bd_sf"/>
</dbReference>
<evidence type="ECO:0000256" key="2">
    <source>
        <dbReference type="ARBA" id="ARBA00023125"/>
    </source>
</evidence>
<dbReference type="Proteomes" id="UP000033682">
    <property type="component" value="Unassembled WGS sequence"/>
</dbReference>
<dbReference type="InterPro" id="IPR036388">
    <property type="entry name" value="WH-like_DNA-bd_sf"/>
</dbReference>
<organism evidence="4 5">
    <name type="scientific">Lactobacillus apis</name>
    <dbReference type="NCBI Taxonomy" id="303541"/>
    <lineage>
        <taxon>Bacteria</taxon>
        <taxon>Bacillati</taxon>
        <taxon>Bacillota</taxon>
        <taxon>Bacilli</taxon>
        <taxon>Lactobacillales</taxon>
        <taxon>Lactobacillaceae</taxon>
        <taxon>Lactobacillus</taxon>
    </lineage>
</organism>
<accession>A0A0F4LSC5</accession>
<dbReference type="EMBL" id="JXLG01000005">
    <property type="protein sequence ID" value="KJY61435.1"/>
    <property type="molecule type" value="Genomic_DNA"/>
</dbReference>
<dbReference type="PATRIC" id="fig|303541.3.peg.875"/>
<comment type="caution">
    <text evidence="4">The sequence shown here is derived from an EMBL/GenBank/DDBJ whole genome shotgun (WGS) entry which is preliminary data.</text>
</comment>
<dbReference type="SUPFAM" id="SSF46785">
    <property type="entry name" value="Winged helix' DNA-binding domain"/>
    <property type="match status" value="1"/>
</dbReference>
<evidence type="ECO:0000256" key="1">
    <source>
        <dbReference type="ARBA" id="ARBA00023015"/>
    </source>
</evidence>
<dbReference type="InterPro" id="IPR000524">
    <property type="entry name" value="Tscrpt_reg_HTH_GntR"/>
</dbReference>
<keyword evidence="3" id="KW-0804">Transcription</keyword>
<gene>
    <name evidence="4" type="ORF">JF72_07180</name>
</gene>
<proteinExistence type="predicted"/>
<reference evidence="4 5" key="1">
    <citation type="submission" date="2015-01" db="EMBL/GenBank/DDBJ databases">
        <title>Comparative genomics of the lactic acid bacteria isolated from the honey bee gut.</title>
        <authorList>
            <person name="Ellegaard K.M."/>
            <person name="Tamarit D."/>
            <person name="Javelind E."/>
            <person name="Olofsson T."/>
            <person name="Andersson S.G."/>
            <person name="Vasquez A."/>
        </authorList>
    </citation>
    <scope>NUCLEOTIDE SEQUENCE [LARGE SCALE GENOMIC DNA]</scope>
    <source>
        <strain evidence="4 5">Hma11</strain>
    </source>
</reference>
<dbReference type="GeneID" id="78160355"/>
<protein>
    <submittedName>
        <fullName evidence="4">Transcriptional regulator</fullName>
    </submittedName>
</protein>
<dbReference type="GO" id="GO:0003700">
    <property type="term" value="F:DNA-binding transcription factor activity"/>
    <property type="evidence" value="ECO:0007669"/>
    <property type="project" value="InterPro"/>
</dbReference>
<dbReference type="GO" id="GO:0003677">
    <property type="term" value="F:DNA binding"/>
    <property type="evidence" value="ECO:0007669"/>
    <property type="project" value="UniProtKB-KW"/>
</dbReference>
<dbReference type="RefSeq" id="WP_046306922.1">
    <property type="nucleotide sequence ID" value="NZ_CAMKYX010000001.1"/>
</dbReference>
<keyword evidence="2" id="KW-0238">DNA-binding</keyword>
<dbReference type="KEGG" id="lapi:DKL56_04080"/>
<dbReference type="AlphaFoldDB" id="A0A0F4LSC5"/>
<evidence type="ECO:0000313" key="4">
    <source>
        <dbReference type="EMBL" id="KJY61435.1"/>
    </source>
</evidence>
<dbReference type="PANTHER" id="PTHR38445">
    <property type="entry name" value="HTH-TYPE TRANSCRIPTIONAL REPRESSOR YTRA"/>
    <property type="match status" value="1"/>
</dbReference>
<name>A0A0F4LSC5_9LACO</name>
<dbReference type="Gene3D" id="1.10.10.10">
    <property type="entry name" value="Winged helix-like DNA-binding domain superfamily/Winged helix DNA-binding domain"/>
    <property type="match status" value="1"/>
</dbReference>
<sequence length="117" mass="13485">MEFKDNIPIYLQIKQYLYRQIVTGELKPGQKIPSVRELAVQLTVNVNTVQRALQQMNVEGILYTKRGEGNFVTEDTDLLEKTKQELINDELNKFVQSMNDLGVSNDQIHDILSAYLK</sequence>
<dbReference type="CDD" id="cd07377">
    <property type="entry name" value="WHTH_GntR"/>
    <property type="match status" value="1"/>
</dbReference>
<dbReference type="STRING" id="303541.JF72_07180"/>
<dbReference type="PANTHER" id="PTHR38445:SF6">
    <property type="entry name" value="GNTR-FAMILY TRANSCRIPTIONAL REGULATOR"/>
    <property type="match status" value="1"/>
</dbReference>